<proteinExistence type="inferred from homology"/>
<dbReference type="RefSeq" id="WP_163663123.1">
    <property type="nucleotide sequence ID" value="NZ_AP022575.1"/>
</dbReference>
<sequence length="103" mass="10367">MGADDTLRVRAAVMQGFAVSLQGAAEHLAVQVAELDAQVGQMLGGWRGASGGAYGSAWGLWHRGAGEVRLGLAMLAEAIAQAGESYQANEDAAAQALRGVGGG</sequence>
<evidence type="ECO:0000256" key="1">
    <source>
        <dbReference type="RuleBase" id="RU362001"/>
    </source>
</evidence>
<dbReference type="Pfam" id="PF06013">
    <property type="entry name" value="WXG100"/>
    <property type="match status" value="1"/>
</dbReference>
<protein>
    <recommendedName>
        <fullName evidence="1">ESAT-6-like protein</fullName>
    </recommendedName>
</protein>
<reference evidence="2 3" key="1">
    <citation type="journal article" date="2019" name="Emerg. Microbes Infect.">
        <title>Comprehensive subspecies identification of 175 nontuberculous mycobacteria species based on 7547 genomic profiles.</title>
        <authorList>
            <person name="Matsumoto Y."/>
            <person name="Kinjo T."/>
            <person name="Motooka D."/>
            <person name="Nabeya D."/>
            <person name="Jung N."/>
            <person name="Uechi K."/>
            <person name="Horii T."/>
            <person name="Iida T."/>
            <person name="Fujita J."/>
            <person name="Nakamura S."/>
        </authorList>
    </citation>
    <scope>NUCLEOTIDE SEQUENCE [LARGE SCALE GENOMIC DNA]</scope>
    <source>
        <strain evidence="2 3">JCM 14233</strain>
    </source>
</reference>
<gene>
    <name evidence="2" type="primary">esxF</name>
    <name evidence="2" type="ORF">MSHI_35100</name>
</gene>
<name>A0A7I7MTJ5_9MYCO</name>
<comment type="similarity">
    <text evidence="1">Belongs to the WXG100 family.</text>
</comment>
<dbReference type="NCBIfam" id="TIGR03930">
    <property type="entry name" value="WXG100_ESAT6"/>
    <property type="match status" value="1"/>
</dbReference>
<evidence type="ECO:0000313" key="3">
    <source>
        <dbReference type="Proteomes" id="UP000467236"/>
    </source>
</evidence>
<dbReference type="Gene3D" id="1.10.287.1060">
    <property type="entry name" value="ESAT-6-like"/>
    <property type="match status" value="1"/>
</dbReference>
<dbReference type="SUPFAM" id="SSF140453">
    <property type="entry name" value="EsxAB dimer-like"/>
    <property type="match status" value="1"/>
</dbReference>
<organism evidence="2 3">
    <name type="scientific">Mycobacterium shinjukuense</name>
    <dbReference type="NCBI Taxonomy" id="398694"/>
    <lineage>
        <taxon>Bacteria</taxon>
        <taxon>Bacillati</taxon>
        <taxon>Actinomycetota</taxon>
        <taxon>Actinomycetes</taxon>
        <taxon>Mycobacteriales</taxon>
        <taxon>Mycobacteriaceae</taxon>
        <taxon>Mycobacterium</taxon>
    </lineage>
</organism>
<dbReference type="InterPro" id="IPR036689">
    <property type="entry name" value="ESAT-6-like_sf"/>
</dbReference>
<dbReference type="EMBL" id="AP022575">
    <property type="protein sequence ID" value="BBX75604.1"/>
    <property type="molecule type" value="Genomic_DNA"/>
</dbReference>
<dbReference type="KEGG" id="mshj:MSHI_35100"/>
<accession>A0A7I7MTJ5</accession>
<keyword evidence="3" id="KW-1185">Reference proteome</keyword>
<dbReference type="AlphaFoldDB" id="A0A7I7MTJ5"/>
<dbReference type="Proteomes" id="UP000467236">
    <property type="component" value="Chromosome"/>
</dbReference>
<dbReference type="InterPro" id="IPR010310">
    <property type="entry name" value="T7SS_ESAT-6-like"/>
</dbReference>
<evidence type="ECO:0000313" key="2">
    <source>
        <dbReference type="EMBL" id="BBX75604.1"/>
    </source>
</evidence>